<protein>
    <submittedName>
        <fullName evidence="1">Uncharacterized protein</fullName>
    </submittedName>
</protein>
<reference evidence="1 2" key="1">
    <citation type="journal article" date="2024" name="Ann. Entomol. Soc. Am.">
        <title>Genomic analyses of the southern and eastern yellowjacket wasps (Hymenoptera: Vespidae) reveal evolutionary signatures of social life.</title>
        <authorList>
            <person name="Catto M.A."/>
            <person name="Caine P.B."/>
            <person name="Orr S.E."/>
            <person name="Hunt B.G."/>
            <person name="Goodisman M.A.D."/>
        </authorList>
    </citation>
    <scope>NUCLEOTIDE SEQUENCE [LARGE SCALE GENOMIC DNA]</scope>
    <source>
        <strain evidence="1">232</strain>
        <tissue evidence="1">Head and thorax</tissue>
    </source>
</reference>
<accession>A0ABD2BK78</accession>
<proteinExistence type="predicted"/>
<dbReference type="Proteomes" id="UP001607303">
    <property type="component" value="Unassembled WGS sequence"/>
</dbReference>
<evidence type="ECO:0000313" key="1">
    <source>
        <dbReference type="EMBL" id="KAL2733181.1"/>
    </source>
</evidence>
<dbReference type="EMBL" id="JAYRBN010000074">
    <property type="protein sequence ID" value="KAL2733181.1"/>
    <property type="molecule type" value="Genomic_DNA"/>
</dbReference>
<dbReference type="AlphaFoldDB" id="A0ABD2BK78"/>
<sequence length="72" mass="8391">MSNCPICNTCSRMCEDLKYFIEYLENFIETKKTRHLRPIMVSEFFHIKLLSCNLCEIITGPGLSSGIVMIWK</sequence>
<name>A0ABD2BK78_VESMC</name>
<gene>
    <name evidence="1" type="ORF">V1477_014149</name>
</gene>
<comment type="caution">
    <text evidence="1">The sequence shown here is derived from an EMBL/GenBank/DDBJ whole genome shotgun (WGS) entry which is preliminary data.</text>
</comment>
<organism evidence="1 2">
    <name type="scientific">Vespula maculifrons</name>
    <name type="common">Eastern yellow jacket</name>
    <name type="synonym">Wasp</name>
    <dbReference type="NCBI Taxonomy" id="7453"/>
    <lineage>
        <taxon>Eukaryota</taxon>
        <taxon>Metazoa</taxon>
        <taxon>Ecdysozoa</taxon>
        <taxon>Arthropoda</taxon>
        <taxon>Hexapoda</taxon>
        <taxon>Insecta</taxon>
        <taxon>Pterygota</taxon>
        <taxon>Neoptera</taxon>
        <taxon>Endopterygota</taxon>
        <taxon>Hymenoptera</taxon>
        <taxon>Apocrita</taxon>
        <taxon>Aculeata</taxon>
        <taxon>Vespoidea</taxon>
        <taxon>Vespidae</taxon>
        <taxon>Vespinae</taxon>
        <taxon>Vespula</taxon>
    </lineage>
</organism>
<keyword evidence="2" id="KW-1185">Reference proteome</keyword>
<evidence type="ECO:0000313" key="2">
    <source>
        <dbReference type="Proteomes" id="UP001607303"/>
    </source>
</evidence>